<dbReference type="FunFam" id="3.10.20.90:FF:000469">
    <property type="entry name" value="Polyubiquitin-C"/>
    <property type="match status" value="1"/>
</dbReference>
<dbReference type="PROSITE" id="PS50053">
    <property type="entry name" value="UBIQUITIN_2"/>
    <property type="match status" value="3"/>
</dbReference>
<keyword evidence="7" id="KW-0832">Ubl conjugation</keyword>
<evidence type="ECO:0000256" key="6">
    <source>
        <dbReference type="ARBA" id="ARBA00022737"/>
    </source>
</evidence>
<accession>A0A0X3Q3B1</accession>
<dbReference type="GO" id="GO:0005634">
    <property type="term" value="C:nucleus"/>
    <property type="evidence" value="ECO:0007669"/>
    <property type="project" value="UniProtKB-SubCell"/>
</dbReference>
<feature type="domain" description="Ubiquitin-like" evidence="9">
    <location>
        <begin position="153"/>
        <end position="228"/>
    </location>
</feature>
<keyword evidence="8" id="KW-0539">Nucleus</keyword>
<evidence type="ECO:0000259" key="9">
    <source>
        <dbReference type="PROSITE" id="PS50053"/>
    </source>
</evidence>
<dbReference type="GO" id="GO:0005737">
    <property type="term" value="C:cytoplasm"/>
    <property type="evidence" value="ECO:0007669"/>
    <property type="project" value="UniProtKB-SubCell"/>
</dbReference>
<evidence type="ECO:0000256" key="4">
    <source>
        <dbReference type="ARBA" id="ARBA00022490"/>
    </source>
</evidence>
<sequence length="228" mass="25808">MKIFITTQGGQRIDLDVEPNFKTEDVKAKCAEVLRVSIPPDRWHLIFAGKEMKNGKTIFEQGVRKDMFLQLHQDEIMQIDVKTSNDKTIKLEVKPTDTIADVKVKLQEREGIAPEKQRLTFGGQQLKESVMLLDYGIGNNSTLHVIFNVDTIMNVFVKTFEGKTITLHMKPNDKVEDVKKQIQNKLGIAPAMQRLISGEKELKDGQELSEHIIVNNCILNLVSRLPGG</sequence>
<reference evidence="10" key="1">
    <citation type="submission" date="2016-01" db="EMBL/GenBank/DDBJ databases">
        <title>Reference transcriptome for the parasite Schistocephalus solidus: insights into the molecular evolution of parasitism.</title>
        <authorList>
            <person name="Hebert F.O."/>
            <person name="Grambauer S."/>
            <person name="Barber I."/>
            <person name="Landry C.R."/>
            <person name="Aubin-Horth N."/>
        </authorList>
    </citation>
    <scope>NUCLEOTIDE SEQUENCE</scope>
</reference>
<name>A0A0X3Q3B1_SCHSO</name>
<organism evidence="10">
    <name type="scientific">Schistocephalus solidus</name>
    <name type="common">Tapeworm</name>
    <dbReference type="NCBI Taxonomy" id="70667"/>
    <lineage>
        <taxon>Eukaryota</taxon>
        <taxon>Metazoa</taxon>
        <taxon>Spiralia</taxon>
        <taxon>Lophotrochozoa</taxon>
        <taxon>Platyhelminthes</taxon>
        <taxon>Cestoda</taxon>
        <taxon>Eucestoda</taxon>
        <taxon>Diphyllobothriidea</taxon>
        <taxon>Diphyllobothriidae</taxon>
        <taxon>Schistocephalus</taxon>
    </lineage>
</organism>
<dbReference type="InterPro" id="IPR029071">
    <property type="entry name" value="Ubiquitin-like_domsf"/>
</dbReference>
<dbReference type="EMBL" id="GEEE01004580">
    <property type="protein sequence ID" value="JAP58645.1"/>
    <property type="molecule type" value="Transcribed_RNA"/>
</dbReference>
<evidence type="ECO:0000256" key="5">
    <source>
        <dbReference type="ARBA" id="ARBA00022499"/>
    </source>
</evidence>
<gene>
    <name evidence="10" type="primary">UBB</name>
    <name evidence="10" type="ORF">TR123064</name>
</gene>
<dbReference type="PRINTS" id="PR00348">
    <property type="entry name" value="UBIQUITIN"/>
</dbReference>
<evidence type="ECO:0000256" key="3">
    <source>
        <dbReference type="ARBA" id="ARBA00008430"/>
    </source>
</evidence>
<dbReference type="InterPro" id="IPR019956">
    <property type="entry name" value="Ubiquitin_dom"/>
</dbReference>
<evidence type="ECO:0000256" key="7">
    <source>
        <dbReference type="ARBA" id="ARBA00022843"/>
    </source>
</evidence>
<dbReference type="PANTHER" id="PTHR10666">
    <property type="entry name" value="UBIQUITIN"/>
    <property type="match status" value="1"/>
</dbReference>
<comment type="similarity">
    <text evidence="3">Belongs to the ubiquitin family.</text>
</comment>
<dbReference type="AlphaFoldDB" id="A0A0X3Q3B1"/>
<feature type="domain" description="Ubiquitin-like" evidence="9">
    <location>
        <begin position="1"/>
        <end position="71"/>
    </location>
</feature>
<dbReference type="InterPro" id="IPR000626">
    <property type="entry name" value="Ubiquitin-like_dom"/>
</dbReference>
<protein>
    <submittedName>
        <fullName evidence="10">Polyubiquitin-B</fullName>
    </submittedName>
</protein>
<evidence type="ECO:0000313" key="10">
    <source>
        <dbReference type="EMBL" id="JAP58645.1"/>
    </source>
</evidence>
<keyword evidence="5" id="KW-1017">Isopeptide bond</keyword>
<dbReference type="SMART" id="SM00213">
    <property type="entry name" value="UBQ"/>
    <property type="match status" value="3"/>
</dbReference>
<proteinExistence type="inferred from homology"/>
<evidence type="ECO:0000256" key="8">
    <source>
        <dbReference type="ARBA" id="ARBA00023242"/>
    </source>
</evidence>
<evidence type="ECO:0000256" key="1">
    <source>
        <dbReference type="ARBA" id="ARBA00004123"/>
    </source>
</evidence>
<keyword evidence="4" id="KW-0963">Cytoplasm</keyword>
<comment type="subcellular location">
    <subcellularLocation>
        <location evidence="2">Cytoplasm</location>
    </subcellularLocation>
    <subcellularLocation>
        <location evidence="1">Nucleus</location>
    </subcellularLocation>
</comment>
<evidence type="ECO:0000256" key="2">
    <source>
        <dbReference type="ARBA" id="ARBA00004496"/>
    </source>
</evidence>
<dbReference type="InterPro" id="IPR050158">
    <property type="entry name" value="Ubiquitin_ubiquitin-like"/>
</dbReference>
<feature type="domain" description="Ubiquitin-like" evidence="9">
    <location>
        <begin position="77"/>
        <end position="146"/>
    </location>
</feature>
<dbReference type="Pfam" id="PF00240">
    <property type="entry name" value="ubiquitin"/>
    <property type="match status" value="3"/>
</dbReference>
<dbReference type="SUPFAM" id="SSF54236">
    <property type="entry name" value="Ubiquitin-like"/>
    <property type="match status" value="3"/>
</dbReference>
<keyword evidence="6" id="KW-0677">Repeat</keyword>
<dbReference type="Gene3D" id="3.10.20.90">
    <property type="entry name" value="Phosphatidylinositol 3-kinase Catalytic Subunit, Chain A, domain 1"/>
    <property type="match status" value="3"/>
</dbReference>